<sequence length="99" mass="10741">MEGAISSLKPLESDERNYRGLITCRQAVGWKIARQRGEGQGFLYIASPQHGDLSGPPSGQGAGCGARTSRQRDPCRSQGGLASHCATDTLRWTKMEHKL</sequence>
<reference evidence="2 3" key="1">
    <citation type="journal article" date="2021" name="Elife">
        <title>Chloroplast acquisition without the gene transfer in kleptoplastic sea slugs, Plakobranchus ocellatus.</title>
        <authorList>
            <person name="Maeda T."/>
            <person name="Takahashi S."/>
            <person name="Yoshida T."/>
            <person name="Shimamura S."/>
            <person name="Takaki Y."/>
            <person name="Nagai Y."/>
            <person name="Toyoda A."/>
            <person name="Suzuki Y."/>
            <person name="Arimoto A."/>
            <person name="Ishii H."/>
            <person name="Satoh N."/>
            <person name="Nishiyama T."/>
            <person name="Hasebe M."/>
            <person name="Maruyama T."/>
            <person name="Minagawa J."/>
            <person name="Obokata J."/>
            <person name="Shigenobu S."/>
        </authorList>
    </citation>
    <scope>NUCLEOTIDE SEQUENCE [LARGE SCALE GENOMIC DNA]</scope>
</reference>
<organism evidence="2 3">
    <name type="scientific">Plakobranchus ocellatus</name>
    <dbReference type="NCBI Taxonomy" id="259542"/>
    <lineage>
        <taxon>Eukaryota</taxon>
        <taxon>Metazoa</taxon>
        <taxon>Spiralia</taxon>
        <taxon>Lophotrochozoa</taxon>
        <taxon>Mollusca</taxon>
        <taxon>Gastropoda</taxon>
        <taxon>Heterobranchia</taxon>
        <taxon>Euthyneura</taxon>
        <taxon>Panpulmonata</taxon>
        <taxon>Sacoglossa</taxon>
        <taxon>Placobranchoidea</taxon>
        <taxon>Plakobranchidae</taxon>
        <taxon>Plakobranchus</taxon>
    </lineage>
</organism>
<protein>
    <submittedName>
        <fullName evidence="2">Uncharacterized protein</fullName>
    </submittedName>
</protein>
<proteinExistence type="predicted"/>
<dbReference type="EMBL" id="BLXT01003580">
    <property type="protein sequence ID" value="GFO02273.1"/>
    <property type="molecule type" value="Genomic_DNA"/>
</dbReference>
<accession>A0AAV4A4Z3</accession>
<keyword evidence="3" id="KW-1185">Reference proteome</keyword>
<dbReference type="Proteomes" id="UP000735302">
    <property type="component" value="Unassembled WGS sequence"/>
</dbReference>
<name>A0AAV4A4Z3_9GAST</name>
<feature type="region of interest" description="Disordered" evidence="1">
    <location>
        <begin position="47"/>
        <end position="80"/>
    </location>
</feature>
<dbReference type="AlphaFoldDB" id="A0AAV4A4Z3"/>
<evidence type="ECO:0000256" key="1">
    <source>
        <dbReference type="SAM" id="MobiDB-lite"/>
    </source>
</evidence>
<gene>
    <name evidence="2" type="ORF">PoB_002877800</name>
</gene>
<evidence type="ECO:0000313" key="2">
    <source>
        <dbReference type="EMBL" id="GFO02273.1"/>
    </source>
</evidence>
<comment type="caution">
    <text evidence="2">The sequence shown here is derived from an EMBL/GenBank/DDBJ whole genome shotgun (WGS) entry which is preliminary data.</text>
</comment>
<evidence type="ECO:0000313" key="3">
    <source>
        <dbReference type="Proteomes" id="UP000735302"/>
    </source>
</evidence>